<dbReference type="RefSeq" id="WP_143946296.1">
    <property type="nucleotide sequence ID" value="NZ_BAABMB010000001.1"/>
</dbReference>
<evidence type="ECO:0000256" key="1">
    <source>
        <dbReference type="SAM" id="Phobius"/>
    </source>
</evidence>
<dbReference type="Proteomes" id="UP000318405">
    <property type="component" value="Unassembled WGS sequence"/>
</dbReference>
<accession>A0A556B1E5</accession>
<proteinExistence type="predicted"/>
<keyword evidence="3" id="KW-1185">Reference proteome</keyword>
<evidence type="ECO:0000313" key="3">
    <source>
        <dbReference type="Proteomes" id="UP000318405"/>
    </source>
</evidence>
<reference evidence="2 3" key="1">
    <citation type="submission" date="2019-07" db="EMBL/GenBank/DDBJ databases">
        <title>Qingshengfaniella alkalisoli gen. nov., sp. nov., isolated from saline soil.</title>
        <authorList>
            <person name="Xu L."/>
            <person name="Huang X.-X."/>
            <person name="Sun J.-Q."/>
        </authorList>
    </citation>
    <scope>NUCLEOTIDE SEQUENCE [LARGE SCALE GENOMIC DNA]</scope>
    <source>
        <strain evidence="2 3">DSM 27279</strain>
    </source>
</reference>
<keyword evidence="1" id="KW-1133">Transmembrane helix</keyword>
<keyword evidence="1" id="KW-0812">Transmembrane</keyword>
<feature type="transmembrane region" description="Helical" evidence="1">
    <location>
        <begin position="123"/>
        <end position="145"/>
    </location>
</feature>
<feature type="transmembrane region" description="Helical" evidence="1">
    <location>
        <begin position="67"/>
        <end position="85"/>
    </location>
</feature>
<gene>
    <name evidence="2" type="ORF">FOZ76_01225</name>
</gene>
<dbReference type="AlphaFoldDB" id="A0A556B1E5"/>
<protein>
    <submittedName>
        <fullName evidence="2">Uncharacterized protein</fullName>
    </submittedName>
</protein>
<dbReference type="EMBL" id="VLTJ01000002">
    <property type="protein sequence ID" value="TSH99018.1"/>
    <property type="molecule type" value="Genomic_DNA"/>
</dbReference>
<name>A0A556B1E5_9BURK</name>
<keyword evidence="1" id="KW-0472">Membrane</keyword>
<sequence length="158" mass="16180">MAAAPGTADRLAGGRRRSVCAGGLALAMPGVAAVLLDGASLTAAIFLSRCAELGFAQSVVAGFSPRAHLLAFPWTSAWMLYACVAGRRASRAALAVLGMLLYMPVLCALAGAFAAAWPPALRAHAFAGTMLVAMVLVHRAAAWCVRTIRLAADRTAAS</sequence>
<organism evidence="2 3">
    <name type="scientific">Verticiella sediminum</name>
    <dbReference type="NCBI Taxonomy" id="1247510"/>
    <lineage>
        <taxon>Bacteria</taxon>
        <taxon>Pseudomonadati</taxon>
        <taxon>Pseudomonadota</taxon>
        <taxon>Betaproteobacteria</taxon>
        <taxon>Burkholderiales</taxon>
        <taxon>Alcaligenaceae</taxon>
        <taxon>Verticiella</taxon>
    </lineage>
</organism>
<feature type="transmembrane region" description="Helical" evidence="1">
    <location>
        <begin position="21"/>
        <end position="47"/>
    </location>
</feature>
<dbReference type="OrthoDB" id="10008471at2"/>
<feature type="transmembrane region" description="Helical" evidence="1">
    <location>
        <begin position="92"/>
        <end position="117"/>
    </location>
</feature>
<evidence type="ECO:0000313" key="2">
    <source>
        <dbReference type="EMBL" id="TSH99018.1"/>
    </source>
</evidence>
<comment type="caution">
    <text evidence="2">The sequence shown here is derived from an EMBL/GenBank/DDBJ whole genome shotgun (WGS) entry which is preliminary data.</text>
</comment>